<protein>
    <submittedName>
        <fullName evidence="1">Sucrase</fullName>
    </submittedName>
</protein>
<comment type="caution">
    <text evidence="1">The sequence shown here is derived from an EMBL/GenBank/DDBJ whole genome shotgun (WGS) entry which is preliminary data.</text>
</comment>
<dbReference type="CDD" id="cd08994">
    <property type="entry name" value="GH43_62_32_68_117_130-like"/>
    <property type="match status" value="1"/>
</dbReference>
<dbReference type="InterPro" id="IPR023296">
    <property type="entry name" value="Glyco_hydro_beta-prop_sf"/>
</dbReference>
<evidence type="ECO:0000313" key="1">
    <source>
        <dbReference type="EMBL" id="MBC2603427.1"/>
    </source>
</evidence>
<accession>A0A7X1E777</accession>
<evidence type="ECO:0000313" key="2">
    <source>
        <dbReference type="Proteomes" id="UP000525652"/>
    </source>
</evidence>
<name>A0A7X1E777_9BACT</name>
<proteinExistence type="predicted"/>
<organism evidence="1 2">
    <name type="scientific">Puniceicoccus vermicola</name>
    <dbReference type="NCBI Taxonomy" id="388746"/>
    <lineage>
        <taxon>Bacteria</taxon>
        <taxon>Pseudomonadati</taxon>
        <taxon>Verrucomicrobiota</taxon>
        <taxon>Opitutia</taxon>
        <taxon>Puniceicoccales</taxon>
        <taxon>Puniceicoccaceae</taxon>
        <taxon>Puniceicoccus</taxon>
    </lineage>
</organism>
<dbReference type="Proteomes" id="UP000525652">
    <property type="component" value="Unassembled WGS sequence"/>
</dbReference>
<dbReference type="AlphaFoldDB" id="A0A7X1E777"/>
<gene>
    <name evidence="1" type="ORF">H5P30_16710</name>
</gene>
<reference evidence="1 2" key="1">
    <citation type="submission" date="2020-07" db="EMBL/GenBank/DDBJ databases">
        <authorList>
            <person name="Feng X."/>
        </authorList>
    </citation>
    <scope>NUCLEOTIDE SEQUENCE [LARGE SCALE GENOMIC DNA]</scope>
    <source>
        <strain evidence="1 2">JCM14086</strain>
    </source>
</reference>
<sequence length="340" mass="38536">MNSSNLNASPKPSQFATLFKRGPEAYGEDQCFREEGWHVWCGSILEDPKDGKFHLYYSRWPVSEGYDAWGTHSEIAHAVGDSLVGPFTYVETIFQREKNSSRWDAHCFHNVTVKAFGGRYFLYYMGNRGDGDWWNHRNNQRIGVAVADSPSGPWHRQSQPVIDVSPGAWDGLMVSNPTVADAGDGRFLMIYKGVAEGTMPFGGRVLHGLAWSDRPDGPFVKEPYPIFDYKNADFGFEDPFLWREGRSFYCLVKDMGGTLSPSGETELLLLQSEDGIHWSPSKPLQVLGRRLENRNGKTIAFERVERPHFFQDSRGTLTLLVAVKPEDPEEPSCNIRLVYR</sequence>
<dbReference type="RefSeq" id="WP_185694053.1">
    <property type="nucleotide sequence ID" value="NZ_JACHVA010000126.1"/>
</dbReference>
<keyword evidence="2" id="KW-1185">Reference proteome</keyword>
<dbReference type="EMBL" id="JACHVA010000126">
    <property type="protein sequence ID" value="MBC2603427.1"/>
    <property type="molecule type" value="Genomic_DNA"/>
</dbReference>
<dbReference type="Gene3D" id="2.115.10.20">
    <property type="entry name" value="Glycosyl hydrolase domain, family 43"/>
    <property type="match status" value="1"/>
</dbReference>
<dbReference type="SUPFAM" id="SSF75005">
    <property type="entry name" value="Arabinanase/levansucrase/invertase"/>
    <property type="match status" value="2"/>
</dbReference>